<name>Q8Q0V1_METMA</name>
<dbReference type="KEGG" id="mma:MM_0030"/>
<dbReference type="HOGENOM" id="CLU_741055_0_0_2"/>
<evidence type="ECO:0000313" key="3">
    <source>
        <dbReference type="Proteomes" id="UP000000595"/>
    </source>
</evidence>
<dbReference type="InterPro" id="IPR011990">
    <property type="entry name" value="TPR-like_helical_dom_sf"/>
</dbReference>
<organism evidence="2 3">
    <name type="scientific">Methanosarcina mazei (strain ATCC BAA-159 / DSM 3647 / Goe1 / Go1 / JCM 11833 / OCM 88)</name>
    <name type="common">Methanosarcina frisia</name>
    <dbReference type="NCBI Taxonomy" id="192952"/>
    <lineage>
        <taxon>Archaea</taxon>
        <taxon>Methanobacteriati</taxon>
        <taxon>Methanobacteriota</taxon>
        <taxon>Stenosarchaea group</taxon>
        <taxon>Methanomicrobia</taxon>
        <taxon>Methanosarcinales</taxon>
        <taxon>Methanosarcinaceae</taxon>
        <taxon>Methanosarcina</taxon>
    </lineage>
</organism>
<protein>
    <submittedName>
        <fullName evidence="2">O-linked N-acetylglucosamine transferase</fullName>
    </submittedName>
</protein>
<dbReference type="Pfam" id="PF13181">
    <property type="entry name" value="TPR_8"/>
    <property type="match status" value="1"/>
</dbReference>
<dbReference type="AlphaFoldDB" id="Q8Q0V1"/>
<dbReference type="GO" id="GO:0016740">
    <property type="term" value="F:transferase activity"/>
    <property type="evidence" value="ECO:0007669"/>
    <property type="project" value="UniProtKB-KW"/>
</dbReference>
<keyword evidence="2" id="KW-0808">Transferase</keyword>
<dbReference type="InterPro" id="IPR019734">
    <property type="entry name" value="TPR_rpt"/>
</dbReference>
<dbReference type="SUPFAM" id="SSF81901">
    <property type="entry name" value="HCP-like"/>
    <property type="match status" value="1"/>
</dbReference>
<dbReference type="Gene3D" id="1.25.40.10">
    <property type="entry name" value="Tetratricopeptide repeat domain"/>
    <property type="match status" value="3"/>
</dbReference>
<dbReference type="PATRIC" id="fig|192952.21.peg.41"/>
<evidence type="ECO:0000256" key="1">
    <source>
        <dbReference type="PROSITE-ProRule" id="PRU00339"/>
    </source>
</evidence>
<dbReference type="PROSITE" id="PS50005">
    <property type="entry name" value="TPR"/>
    <property type="match status" value="2"/>
</dbReference>
<dbReference type="RefSeq" id="WP_011031985.1">
    <property type="nucleotide sequence ID" value="NC_003901.1"/>
</dbReference>
<dbReference type="Proteomes" id="UP000000595">
    <property type="component" value="Chromosome"/>
</dbReference>
<evidence type="ECO:0000313" key="2">
    <source>
        <dbReference type="EMBL" id="AAM29726.1"/>
    </source>
</evidence>
<accession>Q8Q0V1</accession>
<dbReference type="PANTHER" id="PTHR12558">
    <property type="entry name" value="CELL DIVISION CYCLE 16,23,27"/>
    <property type="match status" value="1"/>
</dbReference>
<dbReference type="PANTHER" id="PTHR12558:SF13">
    <property type="entry name" value="CELL DIVISION CYCLE PROTEIN 27 HOMOLOG"/>
    <property type="match status" value="1"/>
</dbReference>
<feature type="repeat" description="TPR" evidence="1">
    <location>
        <begin position="34"/>
        <end position="67"/>
    </location>
</feature>
<dbReference type="GeneID" id="1478372"/>
<dbReference type="SMART" id="SM00028">
    <property type="entry name" value="TPR"/>
    <property type="match status" value="5"/>
</dbReference>
<gene>
    <name evidence="2" type="ordered locus">MM_0030</name>
</gene>
<proteinExistence type="predicted"/>
<dbReference type="EMBL" id="AE008384">
    <property type="protein sequence ID" value="AAM29726.1"/>
    <property type="molecule type" value="Genomic_DNA"/>
</dbReference>
<reference evidence="2 3" key="1">
    <citation type="journal article" date="2002" name="J. Mol. Microbiol. Biotechnol.">
        <title>The genome of Methanosarcina mazei: evidence for lateral gene transfer between Bacteria and Archaea.</title>
        <authorList>
            <person name="Deppenmeier U."/>
            <person name="Johann A."/>
            <person name="Hartsch T."/>
            <person name="Merkl R."/>
            <person name="Schmitz R.A."/>
            <person name="Martinez-Arias R."/>
            <person name="Henne A."/>
            <person name="Wiezer A."/>
            <person name="Baumer S."/>
            <person name="Jacobi C."/>
            <person name="Bruggemann H."/>
            <person name="Lienard T."/>
            <person name="Christmann A."/>
            <person name="Bomeke M."/>
            <person name="Steckel S."/>
            <person name="Bhattacharyya A."/>
            <person name="Lykidis A."/>
            <person name="Overbeek R."/>
            <person name="Klenk H.P."/>
            <person name="Gunsalus R.P."/>
            <person name="Fritz H.J."/>
            <person name="Gottschalk G."/>
        </authorList>
    </citation>
    <scope>NUCLEOTIDE SEQUENCE [LARGE SCALE GENOMIC DNA]</scope>
    <source>
        <strain evidence="3">ATCC BAA-159 / DSM 3647 / Goe1 / Go1 / JCM 11833 / OCM 88</strain>
    </source>
</reference>
<sequence>MVGISFVFDKISNGISSYKSIKGIEQAHKSKKIASDLREYGYKLLDCRKLEAAKDAFEEALRFDPTNPEIQMGLFKSAVFQPILTKNPTYYDAEIALKKIETILKKNPNDRHAYYFMGEIYRDSDPKKASNYYKKVISLDPKSYLTGLAYNSLAYIAATEKDNDLAFYYMKKAANLCEMNPTVLNNLSYQHLIRGQYEITIEKLTRLIKHDPYKIIVFWNIINSLRMIGKFQEAYIYNHMLIECIEDETTSYHAANLGAFFFQTDPSGDGVFFKEISGKKFYSYCSMALTCYVLDLTEEANMYLEKAQKLDCFSKASAIKFLYYNIECIQKNNVKLIYKLDDIKERLIKLDLFTNVSITVARNETQYINMAKV</sequence>
<dbReference type="eggNOG" id="arCOG03032">
    <property type="taxonomic scope" value="Archaea"/>
</dbReference>
<feature type="repeat" description="TPR" evidence="1">
    <location>
        <begin position="111"/>
        <end position="143"/>
    </location>
</feature>
<keyword evidence="1" id="KW-0802">TPR repeat</keyword>